<feature type="region of interest" description="Disordered" evidence="1">
    <location>
        <begin position="16"/>
        <end position="57"/>
    </location>
</feature>
<feature type="transmembrane region" description="Helical" evidence="2">
    <location>
        <begin position="90"/>
        <end position="110"/>
    </location>
</feature>
<keyword evidence="2" id="KW-1133">Transmembrane helix</keyword>
<organism evidence="3 4">
    <name type="scientific">Linum trigynum</name>
    <dbReference type="NCBI Taxonomy" id="586398"/>
    <lineage>
        <taxon>Eukaryota</taxon>
        <taxon>Viridiplantae</taxon>
        <taxon>Streptophyta</taxon>
        <taxon>Embryophyta</taxon>
        <taxon>Tracheophyta</taxon>
        <taxon>Spermatophyta</taxon>
        <taxon>Magnoliopsida</taxon>
        <taxon>eudicotyledons</taxon>
        <taxon>Gunneridae</taxon>
        <taxon>Pentapetalae</taxon>
        <taxon>rosids</taxon>
        <taxon>fabids</taxon>
        <taxon>Malpighiales</taxon>
        <taxon>Linaceae</taxon>
        <taxon>Linum</taxon>
    </lineage>
</organism>
<evidence type="ECO:0000313" key="3">
    <source>
        <dbReference type="EMBL" id="CAL1366507.1"/>
    </source>
</evidence>
<feature type="transmembrane region" description="Helical" evidence="2">
    <location>
        <begin position="60"/>
        <end position="78"/>
    </location>
</feature>
<keyword evidence="4" id="KW-1185">Reference proteome</keyword>
<feature type="compositionally biased region" description="Polar residues" evidence="1">
    <location>
        <begin position="26"/>
        <end position="36"/>
    </location>
</feature>
<evidence type="ECO:0000256" key="2">
    <source>
        <dbReference type="SAM" id="Phobius"/>
    </source>
</evidence>
<dbReference type="EMBL" id="OZ034815">
    <property type="protein sequence ID" value="CAL1366507.1"/>
    <property type="molecule type" value="Genomic_DNA"/>
</dbReference>
<protein>
    <submittedName>
        <fullName evidence="3">Uncharacterized protein</fullName>
    </submittedName>
</protein>
<name>A0AAV2D3J9_9ROSI</name>
<evidence type="ECO:0000256" key="1">
    <source>
        <dbReference type="SAM" id="MobiDB-lite"/>
    </source>
</evidence>
<accession>A0AAV2D3J9</accession>
<keyword evidence="2" id="KW-0472">Membrane</keyword>
<keyword evidence="2" id="KW-0812">Transmembrane</keyword>
<proteinExistence type="predicted"/>
<evidence type="ECO:0000313" key="4">
    <source>
        <dbReference type="Proteomes" id="UP001497516"/>
    </source>
</evidence>
<dbReference type="Proteomes" id="UP001497516">
    <property type="component" value="Chromosome 2"/>
</dbReference>
<reference evidence="3 4" key="1">
    <citation type="submission" date="2024-04" db="EMBL/GenBank/DDBJ databases">
        <authorList>
            <person name="Fracassetti M."/>
        </authorList>
    </citation>
    <scope>NUCLEOTIDE SEQUENCE [LARGE SCALE GENOMIC DNA]</scope>
</reference>
<gene>
    <name evidence="3" type="ORF">LTRI10_LOCUS10667</name>
</gene>
<sequence>MASIILSAAAIHPPATTSRIGDRANAGQSSYRQRPQSLLRHHSSAIPMPTTRPPSRRHSAANMSIVFIHGDFCYVVALSGIPDAHPPLCIYLNIVFVCIYFVANVLCFLFE</sequence>
<dbReference type="AlphaFoldDB" id="A0AAV2D3J9"/>